<evidence type="ECO:0000256" key="1">
    <source>
        <dbReference type="PIRNR" id="PIRNR029225"/>
    </source>
</evidence>
<reference evidence="2 3" key="1">
    <citation type="submission" date="2017-02" db="EMBL/GenBank/DDBJ databases">
        <title>Draft genome sequence of Haemophilus felis CCUG 31170 type strain.</title>
        <authorList>
            <person name="Engstrom-Jakobsson H."/>
            <person name="Salva-Serra F."/>
            <person name="Thorell K."/>
            <person name="Gonzales-Siles L."/>
            <person name="Karlsson R."/>
            <person name="Boulund F."/>
            <person name="Engstrand L."/>
            <person name="Kristiansson E."/>
            <person name="Moore E."/>
        </authorList>
    </citation>
    <scope>NUCLEOTIDE SEQUENCE [LARGE SCALE GENOMIC DNA]</scope>
    <source>
        <strain evidence="2 3">CCUG 31170</strain>
    </source>
</reference>
<proteinExistence type="predicted"/>
<dbReference type="GO" id="GO:0008408">
    <property type="term" value="F:3'-5' exonuclease activity"/>
    <property type="evidence" value="ECO:0007669"/>
    <property type="project" value="InterPro"/>
</dbReference>
<gene>
    <name evidence="2" type="ORF">B0188_05075</name>
</gene>
<dbReference type="STRING" id="123822.B0188_05075"/>
<dbReference type="SUPFAM" id="SSF102220">
    <property type="entry name" value="DNA polymerase III psi subunit"/>
    <property type="match status" value="1"/>
</dbReference>
<comment type="caution">
    <text evidence="2">The sequence shown here is derived from an EMBL/GenBank/DDBJ whole genome shotgun (WGS) entry which is preliminary data.</text>
</comment>
<keyword evidence="1" id="KW-0235">DNA replication</keyword>
<name>A0A1T0B2Q0_9PAST</name>
<dbReference type="Gene3D" id="3.40.50.10220">
    <property type="entry name" value="DNA polymerase III, psi subunit"/>
    <property type="match status" value="1"/>
</dbReference>
<dbReference type="InterPro" id="IPR004615">
    <property type="entry name" value="DNA_pol_III_psi"/>
</dbReference>
<organism evidence="2 3">
    <name type="scientific">[Haemophilus] felis</name>
    <dbReference type="NCBI Taxonomy" id="123822"/>
    <lineage>
        <taxon>Bacteria</taxon>
        <taxon>Pseudomonadati</taxon>
        <taxon>Pseudomonadota</taxon>
        <taxon>Gammaproteobacteria</taxon>
        <taxon>Pasteurellales</taxon>
        <taxon>Pasteurellaceae</taxon>
    </lineage>
</organism>
<dbReference type="Proteomes" id="UP000190023">
    <property type="component" value="Unassembled WGS sequence"/>
</dbReference>
<keyword evidence="3" id="KW-1185">Reference proteome</keyword>
<dbReference type="InterPro" id="IPR036654">
    <property type="entry name" value="DNA_pol_III_psi_sf"/>
</dbReference>
<accession>A0A1T0B2Q0</accession>
<dbReference type="GO" id="GO:0006260">
    <property type="term" value="P:DNA replication"/>
    <property type="evidence" value="ECO:0007669"/>
    <property type="project" value="UniProtKB-KW"/>
</dbReference>
<dbReference type="AlphaFoldDB" id="A0A1T0B2Q0"/>
<keyword evidence="1" id="KW-0239">DNA-directed DNA polymerase</keyword>
<dbReference type="GO" id="GO:0003887">
    <property type="term" value="F:DNA-directed DNA polymerase activity"/>
    <property type="evidence" value="ECO:0007669"/>
    <property type="project" value="UniProtKB-KW"/>
</dbReference>
<dbReference type="EMBL" id="MUYB01000020">
    <property type="protein sequence ID" value="OOS04342.1"/>
    <property type="molecule type" value="Genomic_DNA"/>
</dbReference>
<dbReference type="Pfam" id="PF03603">
    <property type="entry name" value="DNA_III_psi"/>
    <property type="match status" value="1"/>
</dbReference>
<comment type="function">
    <text evidence="1">Part of the beta sliding clamp loading complex, which hydrolyzes ATP to load the beta clamp onto primed DNA to form the DNA replication pre-initiation complex. DNA polymerase III is a complex, multichain enzyme responsible for most of the replicative synthesis in bacteria. This DNA polymerase also exhibits 3' to 5' exonuclease activity.</text>
</comment>
<keyword evidence="1" id="KW-0548">Nucleotidyltransferase</keyword>
<keyword evidence="1" id="KW-0808">Transferase</keyword>
<dbReference type="PIRSF" id="PIRSF029225">
    <property type="entry name" value="DNA_pol_III_psi"/>
    <property type="match status" value="1"/>
</dbReference>
<protein>
    <recommendedName>
        <fullName evidence="1">DNA polymerase III subunit psi</fullName>
    </recommendedName>
</protein>
<evidence type="ECO:0000313" key="2">
    <source>
        <dbReference type="EMBL" id="OOS04342.1"/>
    </source>
</evidence>
<evidence type="ECO:0000313" key="3">
    <source>
        <dbReference type="Proteomes" id="UP000190023"/>
    </source>
</evidence>
<sequence>MNKRDFLLQEMGITQWQLRYPERLQGSARIDLPSEIKVVMLSDEAVQIQHPLLQDLRRSMQLDADQFIALRFAQMQHLQTEEGRIYWLLSDDATLLANMATQCPKATHIWQSPSWQQFLHSPQAKRQLWQQMQQQ</sequence>